<gene>
    <name evidence="2" type="ORF">BJX66DRAFT_307344</name>
</gene>
<accession>A0ABR4G1M0</accession>
<sequence length="85" mass="9912">MTFLLSCCVSWRLILMMIFNLSNSCAWQATDYLPLHSKSFPAPLRITSRDPRVMGKILANDFLRKCVQQLTIEVREISRFDYPNV</sequence>
<feature type="signal peptide" evidence="1">
    <location>
        <begin position="1"/>
        <end position="24"/>
    </location>
</feature>
<reference evidence="2 3" key="1">
    <citation type="submission" date="2024-07" db="EMBL/GenBank/DDBJ databases">
        <title>Section-level genome sequencing and comparative genomics of Aspergillus sections Usti and Cavernicolus.</title>
        <authorList>
            <consortium name="Lawrence Berkeley National Laboratory"/>
            <person name="Nybo J.L."/>
            <person name="Vesth T.C."/>
            <person name="Theobald S."/>
            <person name="Frisvad J.C."/>
            <person name="Larsen T.O."/>
            <person name="Kjaerboelling I."/>
            <person name="Rothschild-Mancinelli K."/>
            <person name="Lyhne E.K."/>
            <person name="Kogle M.E."/>
            <person name="Barry K."/>
            <person name="Clum A."/>
            <person name="Na H."/>
            <person name="Ledsgaard L."/>
            <person name="Lin J."/>
            <person name="Lipzen A."/>
            <person name="Kuo A."/>
            <person name="Riley R."/>
            <person name="Mondo S."/>
            <person name="Labutti K."/>
            <person name="Haridas S."/>
            <person name="Pangalinan J."/>
            <person name="Salamov A.A."/>
            <person name="Simmons B.A."/>
            <person name="Magnuson J.K."/>
            <person name="Chen J."/>
            <person name="Drula E."/>
            <person name="Henrissat B."/>
            <person name="Wiebenga A."/>
            <person name="Lubbers R.J."/>
            <person name="Gomes A.C."/>
            <person name="Makela M.R."/>
            <person name="Stajich J."/>
            <person name="Grigoriev I.V."/>
            <person name="Mortensen U.H."/>
            <person name="De Vries R.P."/>
            <person name="Baker S.E."/>
            <person name="Andersen M.R."/>
        </authorList>
    </citation>
    <scope>NUCLEOTIDE SEQUENCE [LARGE SCALE GENOMIC DNA]</scope>
    <source>
        <strain evidence="2 3">CBS 209.92</strain>
    </source>
</reference>
<keyword evidence="3" id="KW-1185">Reference proteome</keyword>
<protein>
    <recommendedName>
        <fullName evidence="4">Secreted protein</fullName>
    </recommendedName>
</protein>
<evidence type="ECO:0000256" key="1">
    <source>
        <dbReference type="SAM" id="SignalP"/>
    </source>
</evidence>
<dbReference type="Proteomes" id="UP001610563">
    <property type="component" value="Unassembled WGS sequence"/>
</dbReference>
<comment type="caution">
    <text evidence="2">The sequence shown here is derived from an EMBL/GenBank/DDBJ whole genome shotgun (WGS) entry which is preliminary data.</text>
</comment>
<proteinExistence type="predicted"/>
<evidence type="ECO:0000313" key="3">
    <source>
        <dbReference type="Proteomes" id="UP001610563"/>
    </source>
</evidence>
<evidence type="ECO:0008006" key="4">
    <source>
        <dbReference type="Google" id="ProtNLM"/>
    </source>
</evidence>
<evidence type="ECO:0000313" key="2">
    <source>
        <dbReference type="EMBL" id="KAL2789117.1"/>
    </source>
</evidence>
<name>A0ABR4G1M0_9EURO</name>
<feature type="chain" id="PRO_5046854191" description="Secreted protein" evidence="1">
    <location>
        <begin position="25"/>
        <end position="85"/>
    </location>
</feature>
<keyword evidence="1" id="KW-0732">Signal</keyword>
<organism evidence="2 3">
    <name type="scientific">Aspergillus keveii</name>
    <dbReference type="NCBI Taxonomy" id="714993"/>
    <lineage>
        <taxon>Eukaryota</taxon>
        <taxon>Fungi</taxon>
        <taxon>Dikarya</taxon>
        <taxon>Ascomycota</taxon>
        <taxon>Pezizomycotina</taxon>
        <taxon>Eurotiomycetes</taxon>
        <taxon>Eurotiomycetidae</taxon>
        <taxon>Eurotiales</taxon>
        <taxon>Aspergillaceae</taxon>
        <taxon>Aspergillus</taxon>
        <taxon>Aspergillus subgen. Nidulantes</taxon>
    </lineage>
</organism>
<dbReference type="EMBL" id="JBFTWV010000068">
    <property type="protein sequence ID" value="KAL2789117.1"/>
    <property type="molecule type" value="Genomic_DNA"/>
</dbReference>